<dbReference type="InterPro" id="IPR015421">
    <property type="entry name" value="PyrdxlP-dep_Trfase_major"/>
</dbReference>
<dbReference type="Gene3D" id="3.40.640.10">
    <property type="entry name" value="Type I PLP-dependent aspartate aminotransferase-like (Major domain)"/>
    <property type="match status" value="1"/>
</dbReference>
<name>A0A1Y4LAA9_9FIRM</name>
<accession>A0A1Y4LAA9</accession>
<dbReference type="EMBL" id="NFKK01000003">
    <property type="protein sequence ID" value="OUP53648.1"/>
    <property type="molecule type" value="Genomic_DNA"/>
</dbReference>
<dbReference type="SUPFAM" id="SSF53383">
    <property type="entry name" value="PLP-dependent transferases"/>
    <property type="match status" value="1"/>
</dbReference>
<evidence type="ECO:0000313" key="1">
    <source>
        <dbReference type="EMBL" id="OUP53648.1"/>
    </source>
</evidence>
<reference evidence="2" key="1">
    <citation type="submission" date="2017-04" db="EMBL/GenBank/DDBJ databases">
        <title>Function of individual gut microbiota members based on whole genome sequencing of pure cultures obtained from chicken caecum.</title>
        <authorList>
            <person name="Medvecky M."/>
            <person name="Cejkova D."/>
            <person name="Polansky O."/>
            <person name="Karasova D."/>
            <person name="Kubasova T."/>
            <person name="Cizek A."/>
            <person name="Rychlik I."/>
        </authorList>
    </citation>
    <scope>NUCLEOTIDE SEQUENCE [LARGE SCALE GENOMIC DNA]</scope>
    <source>
        <strain evidence="2">An180</strain>
    </source>
</reference>
<sequence length="421" mass="45233">MKKENFLGLSERVVELGKQAEQYLTPYFSRIDEIADYNTQKVLAAFRAHRVSDTMFAGTTGYGYDDHGRDTLEEIYADLFGTEAGLVRLGFVNGTHALSCALFGALEPGDVMLSVTSAPYDTLLNTVTGDCPGSMKRYGIGYRQVDLKDGRLDLEAIEKAAAADDVKMVFLQRSRGYAVRQTLSCAEIGEACAVVRRVNPNAVIMVDNCYGEFTEELEPTQVGADMCAGSLIKNPGGGLAPTGGYIVGRKDLVERAAYRLTAPGIGGECGCTMGQNRLLYQGLFLAPHVTAQAVKTAVFCAKVMQLLGFTVDPQPEAPRYDIIQTIAFGAPDPLRRFCEGIQAGAPVDSFVTPEPWAMPGYDDPVIMAAGAFVQGASIELSADAPMREPYVCYMQGGLTYPSGKAGILLAAEKLIQSGLCK</sequence>
<evidence type="ECO:0000313" key="2">
    <source>
        <dbReference type="Proteomes" id="UP000195897"/>
    </source>
</evidence>
<dbReference type="InterPro" id="IPR015424">
    <property type="entry name" value="PyrdxlP-dep_Trfase"/>
</dbReference>
<protein>
    <recommendedName>
        <fullName evidence="3">Aluminum resistance protein</fullName>
    </recommendedName>
</protein>
<evidence type="ECO:0008006" key="3">
    <source>
        <dbReference type="Google" id="ProtNLM"/>
    </source>
</evidence>
<dbReference type="Proteomes" id="UP000195897">
    <property type="component" value="Unassembled WGS sequence"/>
</dbReference>
<dbReference type="AlphaFoldDB" id="A0A1Y4LAA9"/>
<dbReference type="Pfam" id="PF06838">
    <property type="entry name" value="Met_gamma_lyase"/>
    <property type="match status" value="1"/>
</dbReference>
<organism evidence="1 2">
    <name type="scientific">Butyricicoccus pullicaecorum</name>
    <dbReference type="NCBI Taxonomy" id="501571"/>
    <lineage>
        <taxon>Bacteria</taxon>
        <taxon>Bacillati</taxon>
        <taxon>Bacillota</taxon>
        <taxon>Clostridia</taxon>
        <taxon>Eubacteriales</taxon>
        <taxon>Butyricicoccaceae</taxon>
        <taxon>Butyricicoccus</taxon>
    </lineage>
</organism>
<dbReference type="PANTHER" id="PTHR46658:SF1">
    <property type="entry name" value="CYS OR MET METABOLISM PYRIDOXAL-PHOSPHATE-DEPENDENT ENZYME"/>
    <property type="match status" value="1"/>
</dbReference>
<proteinExistence type="predicted"/>
<dbReference type="InterPro" id="IPR009651">
    <property type="entry name" value="Met_g_lyase_put"/>
</dbReference>
<gene>
    <name evidence="1" type="ORF">B5F17_03425</name>
</gene>
<dbReference type="Gene3D" id="3.90.1150.60">
    <property type="entry name" value="Methioning gamme-lyase, C-terminal domain"/>
    <property type="match status" value="1"/>
</dbReference>
<dbReference type="RefSeq" id="WP_087370833.1">
    <property type="nucleotide sequence ID" value="NZ_NFKK01000003.1"/>
</dbReference>
<dbReference type="PANTHER" id="PTHR46658">
    <property type="entry name" value="CYS OR MET METABOLISM PYRIDOXAL-PHOSPHATE-DEPENDENT ENZYME"/>
    <property type="match status" value="1"/>
</dbReference>
<comment type="caution">
    <text evidence="1">The sequence shown here is derived from an EMBL/GenBank/DDBJ whole genome shotgun (WGS) entry which is preliminary data.</text>
</comment>